<gene>
    <name evidence="1" type="ORF">TorRG33x02_226190</name>
</gene>
<organism evidence="1 2">
    <name type="scientific">Trema orientale</name>
    <name type="common">Charcoal tree</name>
    <name type="synonym">Celtis orientalis</name>
    <dbReference type="NCBI Taxonomy" id="63057"/>
    <lineage>
        <taxon>Eukaryota</taxon>
        <taxon>Viridiplantae</taxon>
        <taxon>Streptophyta</taxon>
        <taxon>Embryophyta</taxon>
        <taxon>Tracheophyta</taxon>
        <taxon>Spermatophyta</taxon>
        <taxon>Magnoliopsida</taxon>
        <taxon>eudicotyledons</taxon>
        <taxon>Gunneridae</taxon>
        <taxon>Pentapetalae</taxon>
        <taxon>rosids</taxon>
        <taxon>fabids</taxon>
        <taxon>Rosales</taxon>
        <taxon>Cannabaceae</taxon>
        <taxon>Trema</taxon>
    </lineage>
</organism>
<dbReference type="InParanoid" id="A0A2P5E7Q6"/>
<protein>
    <submittedName>
        <fullName evidence="1">Uncharacterized protein</fullName>
    </submittedName>
</protein>
<sequence length="67" mass="7261">TTGYENSLLWYIAIVPFIMESDCLNATTAVNEKTGQNLGDGLVGDVQLLVNKCGVSSCRLLIREGKK</sequence>
<evidence type="ECO:0000313" key="2">
    <source>
        <dbReference type="Proteomes" id="UP000237000"/>
    </source>
</evidence>
<accession>A0A2P5E7Q6</accession>
<dbReference type="AlphaFoldDB" id="A0A2P5E7Q6"/>
<reference evidence="2" key="1">
    <citation type="submission" date="2016-06" db="EMBL/GenBank/DDBJ databases">
        <title>Parallel loss of symbiosis genes in relatives of nitrogen-fixing non-legume Parasponia.</title>
        <authorList>
            <person name="Van Velzen R."/>
            <person name="Holmer R."/>
            <person name="Bu F."/>
            <person name="Rutten L."/>
            <person name="Van Zeijl A."/>
            <person name="Liu W."/>
            <person name="Santuari L."/>
            <person name="Cao Q."/>
            <person name="Sharma T."/>
            <person name="Shen D."/>
            <person name="Roswanjaya Y."/>
            <person name="Wardhani T."/>
            <person name="Kalhor M.S."/>
            <person name="Jansen J."/>
            <person name="Van den Hoogen J."/>
            <person name="Gungor B."/>
            <person name="Hartog M."/>
            <person name="Hontelez J."/>
            <person name="Verver J."/>
            <person name="Yang W.-C."/>
            <person name="Schijlen E."/>
            <person name="Repin R."/>
            <person name="Schilthuizen M."/>
            <person name="Schranz E."/>
            <person name="Heidstra R."/>
            <person name="Miyata K."/>
            <person name="Fedorova E."/>
            <person name="Kohlen W."/>
            <person name="Bisseling T."/>
            <person name="Smit S."/>
            <person name="Geurts R."/>
        </authorList>
    </citation>
    <scope>NUCLEOTIDE SEQUENCE [LARGE SCALE GENOMIC DNA]</scope>
    <source>
        <strain evidence="2">cv. RG33-2</strain>
    </source>
</reference>
<comment type="caution">
    <text evidence="1">The sequence shown here is derived from an EMBL/GenBank/DDBJ whole genome shotgun (WGS) entry which is preliminary data.</text>
</comment>
<dbReference type="EMBL" id="JXTC01000213">
    <property type="protein sequence ID" value="PON81581.1"/>
    <property type="molecule type" value="Genomic_DNA"/>
</dbReference>
<dbReference type="Proteomes" id="UP000237000">
    <property type="component" value="Unassembled WGS sequence"/>
</dbReference>
<evidence type="ECO:0000313" key="1">
    <source>
        <dbReference type="EMBL" id="PON81581.1"/>
    </source>
</evidence>
<proteinExistence type="predicted"/>
<keyword evidence="2" id="KW-1185">Reference proteome</keyword>
<feature type="non-terminal residue" evidence="1">
    <location>
        <position position="1"/>
    </location>
</feature>
<name>A0A2P5E7Q6_TREOI</name>